<reference evidence="6" key="2">
    <citation type="submission" date="2016-01" db="EMBL/GenBank/DDBJ databases">
        <title>First complete genome sequence of a species in the genus Microterricola, an extremophilic cold active enzyme producing strain ERGS5:02 isolated from Sikkim Himalaya.</title>
        <authorList>
            <person name="Kumar R."/>
            <person name="Singh D."/>
            <person name="Swarnkar M.K."/>
        </authorList>
    </citation>
    <scope>NUCLEOTIDE SEQUENCE [LARGE SCALE GENOMIC DNA]</scope>
    <source>
        <strain evidence="6">ERGS5:02</strain>
    </source>
</reference>
<dbReference type="PANTHER" id="PTHR43150:SF4">
    <property type="entry name" value="L-GLYCERALDEHYDE 3-PHOSPHATE REDUCTASE"/>
    <property type="match status" value="1"/>
</dbReference>
<evidence type="ECO:0000259" key="4">
    <source>
        <dbReference type="Pfam" id="PF00248"/>
    </source>
</evidence>
<dbReference type="Proteomes" id="UP000058305">
    <property type="component" value="Chromosome"/>
</dbReference>
<name>A0A0X8E3W9_9MICO</name>
<protein>
    <submittedName>
        <fullName evidence="5">Aldo/keto reductase</fullName>
    </submittedName>
</protein>
<dbReference type="GO" id="GO:0051596">
    <property type="term" value="P:methylglyoxal catabolic process"/>
    <property type="evidence" value="ECO:0007669"/>
    <property type="project" value="TreeGrafter"/>
</dbReference>
<sequence>MPYLAADDRYDRMIYRRTGRSGLKLPVFSLGLWQNFGEVRSFEDQRAIVRRAFDLGMTHFDLANNYGPPYGAAETAFGRLLASDLAPHRDELVVSTKAGWDMWPGPYGVGANRKHLLASLDQSLGRLGLDYVDIFYSHRPDPGTPLEETAAALDHAVRSGKALYVGISSYGADASRTLAGLLRELGTPLLIHQPSYSMLNRWVETDGLLDVAAEEGFGVIGFTALAQGLLTGKYLGGVPEGSRASSDGSIGAGMLAESTLERIRGLDAIARRRGQTLAQMALAWALRDERVTSLVIGASRVAQLEENVAALDRMDFSAEELAEIDGFAGDAGVDLWAEARGGGPLPSLRP</sequence>
<dbReference type="GO" id="GO:0016491">
    <property type="term" value="F:oxidoreductase activity"/>
    <property type="evidence" value="ECO:0007669"/>
    <property type="project" value="UniProtKB-KW"/>
</dbReference>
<dbReference type="AlphaFoldDB" id="A0A0X8E3W9"/>
<dbReference type="SUPFAM" id="SSF51430">
    <property type="entry name" value="NAD(P)-linked oxidoreductase"/>
    <property type="match status" value="1"/>
</dbReference>
<dbReference type="InterPro" id="IPR023210">
    <property type="entry name" value="NADP_OxRdtase_dom"/>
</dbReference>
<keyword evidence="6" id="KW-1185">Reference proteome</keyword>
<dbReference type="PRINTS" id="PR01577">
    <property type="entry name" value="KCNABCHANNEL"/>
</dbReference>
<keyword evidence="3" id="KW-0560">Oxidoreductase</keyword>
<dbReference type="PANTHER" id="PTHR43150">
    <property type="entry name" value="HYPERKINETIC, ISOFORM M"/>
    <property type="match status" value="1"/>
</dbReference>
<dbReference type="RefSeq" id="WP_067228705.1">
    <property type="nucleotide sequence ID" value="NZ_CP014145.1"/>
</dbReference>
<feature type="domain" description="NADP-dependent oxidoreductase" evidence="4">
    <location>
        <begin position="30"/>
        <end position="326"/>
    </location>
</feature>
<dbReference type="InterPro" id="IPR005399">
    <property type="entry name" value="K_chnl_volt-dep_bsu_KCNAB-rel"/>
</dbReference>
<comment type="similarity">
    <text evidence="1">Belongs to the shaker potassium channel beta subunit family.</text>
</comment>
<accession>A0A0X8E3W9</accession>
<evidence type="ECO:0000256" key="2">
    <source>
        <dbReference type="ARBA" id="ARBA00022857"/>
    </source>
</evidence>
<dbReference type="InterPro" id="IPR036812">
    <property type="entry name" value="NAD(P)_OxRdtase_dom_sf"/>
</dbReference>
<dbReference type="Gene3D" id="3.20.20.100">
    <property type="entry name" value="NADP-dependent oxidoreductase domain"/>
    <property type="match status" value="1"/>
</dbReference>
<gene>
    <name evidence="5" type="ORF">AWU67_10625</name>
</gene>
<evidence type="ECO:0000313" key="6">
    <source>
        <dbReference type="Proteomes" id="UP000058305"/>
    </source>
</evidence>
<dbReference type="EMBL" id="CP014145">
    <property type="protein sequence ID" value="AMB59242.1"/>
    <property type="molecule type" value="Genomic_DNA"/>
</dbReference>
<evidence type="ECO:0000313" key="5">
    <source>
        <dbReference type="EMBL" id="AMB59242.1"/>
    </source>
</evidence>
<evidence type="ECO:0000256" key="1">
    <source>
        <dbReference type="ARBA" id="ARBA00006515"/>
    </source>
</evidence>
<dbReference type="KEGG" id="mvd:AWU67_10625"/>
<organism evidence="5 6">
    <name type="scientific">Microterricola viridarii</name>
    <dbReference type="NCBI Taxonomy" id="412690"/>
    <lineage>
        <taxon>Bacteria</taxon>
        <taxon>Bacillati</taxon>
        <taxon>Actinomycetota</taxon>
        <taxon>Actinomycetes</taxon>
        <taxon>Micrococcales</taxon>
        <taxon>Microbacteriaceae</taxon>
        <taxon>Microterricola</taxon>
    </lineage>
</organism>
<reference evidence="5 6" key="1">
    <citation type="journal article" date="2016" name="J. Biotechnol.">
        <title>First complete genome sequence of a species in the genus Microterricola, an extremophilic cold active enzyme producing bacterial strain ERGS5:02 isolated from Sikkim Himalaya.</title>
        <authorList>
            <person name="Himanshu"/>
            <person name="Swarnkar M.K."/>
            <person name="Singh D."/>
            <person name="Kumar R."/>
        </authorList>
    </citation>
    <scope>NUCLEOTIDE SEQUENCE [LARGE SCALE GENOMIC DNA]</scope>
    <source>
        <strain evidence="5 6">ERGS5:02</strain>
    </source>
</reference>
<dbReference type="OrthoDB" id="9768793at2"/>
<proteinExistence type="inferred from homology"/>
<evidence type="ECO:0000256" key="3">
    <source>
        <dbReference type="ARBA" id="ARBA00023002"/>
    </source>
</evidence>
<dbReference type="NCBIfam" id="NF007388">
    <property type="entry name" value="PRK09912.1"/>
    <property type="match status" value="1"/>
</dbReference>
<keyword evidence="2" id="KW-0521">NADP</keyword>
<dbReference type="Pfam" id="PF00248">
    <property type="entry name" value="Aldo_ket_red"/>
    <property type="match status" value="1"/>
</dbReference>